<evidence type="ECO:0000256" key="4">
    <source>
        <dbReference type="ARBA" id="ARBA00022786"/>
    </source>
</evidence>
<evidence type="ECO:0000259" key="7">
    <source>
        <dbReference type="PROSITE" id="PS51872"/>
    </source>
</evidence>
<gene>
    <name evidence="9" type="primary">LOC106809675</name>
</gene>
<feature type="domain" description="ZBR-type" evidence="7">
    <location>
        <begin position="324"/>
        <end position="372"/>
    </location>
</feature>
<dbReference type="InterPro" id="IPR044064">
    <property type="entry name" value="ZF_ZBR"/>
</dbReference>
<dbReference type="PROSITE" id="PS51872">
    <property type="entry name" value="ZF_ZBR"/>
    <property type="match status" value="1"/>
</dbReference>
<keyword evidence="4" id="KW-0833">Ubl conjugation pathway</keyword>
<dbReference type="InterPro" id="IPR002867">
    <property type="entry name" value="IBR_dom"/>
</dbReference>
<organism evidence="8 9">
    <name type="scientific">Priapulus caudatus</name>
    <name type="common">Priapulid worm</name>
    <dbReference type="NCBI Taxonomy" id="37621"/>
    <lineage>
        <taxon>Eukaryota</taxon>
        <taxon>Metazoa</taxon>
        <taxon>Ecdysozoa</taxon>
        <taxon>Scalidophora</taxon>
        <taxon>Priapulida</taxon>
        <taxon>Priapulimorpha</taxon>
        <taxon>Priapulimorphida</taxon>
        <taxon>Priapulidae</taxon>
        <taxon>Priapulus</taxon>
    </lineage>
</organism>
<dbReference type="Gene3D" id="2.20.25.20">
    <property type="match status" value="1"/>
</dbReference>
<name>A0ABM1E804_PRICU</name>
<feature type="region of interest" description="Disordered" evidence="6">
    <location>
        <begin position="249"/>
        <end position="268"/>
    </location>
</feature>
<keyword evidence="3" id="KW-0863">Zinc-finger</keyword>
<evidence type="ECO:0000313" key="8">
    <source>
        <dbReference type="Proteomes" id="UP000695022"/>
    </source>
</evidence>
<dbReference type="CDD" id="cd22086">
    <property type="entry name" value="F-box_EMI"/>
    <property type="match status" value="1"/>
</dbReference>
<feature type="compositionally biased region" description="Low complexity" evidence="6">
    <location>
        <begin position="18"/>
        <end position="32"/>
    </location>
</feature>
<feature type="compositionally biased region" description="Basic and acidic residues" evidence="6">
    <location>
        <begin position="254"/>
        <end position="268"/>
    </location>
</feature>
<sequence>MDISLSDDEYEHLFPQTSEMSSNSRVYSVSTSTPFPDHKISVFSSTTDSGYASTPSQDFSLESIDKNRSSATKISDVPKLQLGHEEDTEQNTSRIDCFPGTPDSALGRSKNATQHSQPEEITEQCTTEYGFSCQHLEPNWKNLALKTSHRTILTRQEVDPVLVKQAQSEMVRRGFVPNRKPIGAKMGLDSIDFITELGSKDLYPAVKSILSMLSSPDLCRASCVNKTWCRIIKENKHANDTRMAFLKKRRKKVTSAEKENSPTKHDDTAARALTASNGAFQEVQQVGLLSPTKRKQAALPIIPAAVSRHLSFKKEGEALTNEQELKPCPRCNSPSAVVKVMEKGSCTNITCMFVFCTKCRLEFHSSKACAVGRYKNPSSSVCSRKSKKNLKRL</sequence>
<keyword evidence="2" id="KW-0479">Metal-binding</keyword>
<dbReference type="CDD" id="cd20348">
    <property type="entry name" value="BRcat_RBR_EMI"/>
    <property type="match status" value="1"/>
</dbReference>
<comment type="pathway">
    <text evidence="1">Protein modification; protein ubiquitination.</text>
</comment>
<reference evidence="9" key="1">
    <citation type="submission" date="2025-08" db="UniProtKB">
        <authorList>
            <consortium name="RefSeq"/>
        </authorList>
    </citation>
    <scope>IDENTIFICATION</scope>
</reference>
<dbReference type="Gene3D" id="1.20.1280.50">
    <property type="match status" value="1"/>
</dbReference>
<evidence type="ECO:0000256" key="2">
    <source>
        <dbReference type="ARBA" id="ARBA00022723"/>
    </source>
</evidence>
<feature type="compositionally biased region" description="Acidic residues" evidence="6">
    <location>
        <begin position="1"/>
        <end position="10"/>
    </location>
</feature>
<dbReference type="SUPFAM" id="SSF81383">
    <property type="entry name" value="F-box domain"/>
    <property type="match status" value="1"/>
</dbReference>
<dbReference type="PANTHER" id="PTHR15493:SF9">
    <property type="entry name" value="GH14043P"/>
    <property type="match status" value="1"/>
</dbReference>
<evidence type="ECO:0000256" key="5">
    <source>
        <dbReference type="ARBA" id="ARBA00022833"/>
    </source>
</evidence>
<dbReference type="InterPro" id="IPR036047">
    <property type="entry name" value="F-box-like_dom_sf"/>
</dbReference>
<accession>A0ABM1E804</accession>
<keyword evidence="8" id="KW-1185">Reference proteome</keyword>
<dbReference type="RefSeq" id="XP_014668325.1">
    <property type="nucleotide sequence ID" value="XM_014812839.1"/>
</dbReference>
<evidence type="ECO:0000256" key="3">
    <source>
        <dbReference type="ARBA" id="ARBA00022771"/>
    </source>
</evidence>
<evidence type="ECO:0000256" key="6">
    <source>
        <dbReference type="SAM" id="MobiDB-lite"/>
    </source>
</evidence>
<dbReference type="Proteomes" id="UP000695022">
    <property type="component" value="Unplaced"/>
</dbReference>
<dbReference type="InterPro" id="IPR047147">
    <property type="entry name" value="FBX5_43"/>
</dbReference>
<proteinExistence type="predicted"/>
<keyword evidence="5" id="KW-0862">Zinc</keyword>
<dbReference type="GeneID" id="106809675"/>
<evidence type="ECO:0000313" key="9">
    <source>
        <dbReference type="RefSeq" id="XP_014668325.1"/>
    </source>
</evidence>
<evidence type="ECO:0000256" key="1">
    <source>
        <dbReference type="ARBA" id="ARBA00004906"/>
    </source>
</evidence>
<dbReference type="PANTHER" id="PTHR15493">
    <property type="entry name" value="F-BOX ONLY PROTEIN 5 AND 43"/>
    <property type="match status" value="1"/>
</dbReference>
<feature type="compositionally biased region" description="Polar residues" evidence="6">
    <location>
        <begin position="42"/>
        <end position="60"/>
    </location>
</feature>
<dbReference type="InterPro" id="IPR001810">
    <property type="entry name" value="F-box_dom"/>
</dbReference>
<dbReference type="Pfam" id="PF00646">
    <property type="entry name" value="F-box"/>
    <property type="match status" value="1"/>
</dbReference>
<dbReference type="SMART" id="SM00647">
    <property type="entry name" value="IBR"/>
    <property type="match status" value="1"/>
</dbReference>
<protein>
    <submittedName>
        <fullName evidence="9">F-box only protein 43-like</fullName>
    </submittedName>
</protein>
<feature type="region of interest" description="Disordered" evidence="6">
    <location>
        <begin position="1"/>
        <end position="121"/>
    </location>
</feature>